<gene>
    <name evidence="2" type="ORF">RDB_LOCUS148043</name>
</gene>
<feature type="transmembrane region" description="Helical" evidence="1">
    <location>
        <begin position="12"/>
        <end position="34"/>
    </location>
</feature>
<evidence type="ECO:0000313" key="2">
    <source>
        <dbReference type="EMBL" id="CAE6507738.1"/>
    </source>
</evidence>
<feature type="transmembrane region" description="Helical" evidence="1">
    <location>
        <begin position="40"/>
        <end position="68"/>
    </location>
</feature>
<evidence type="ECO:0008006" key="4">
    <source>
        <dbReference type="Google" id="ProtNLM"/>
    </source>
</evidence>
<feature type="transmembrane region" description="Helical" evidence="1">
    <location>
        <begin position="80"/>
        <end position="103"/>
    </location>
</feature>
<comment type="caution">
    <text evidence="2">The sequence shown here is derived from an EMBL/GenBank/DDBJ whole genome shotgun (WGS) entry which is preliminary data.</text>
</comment>
<dbReference type="OrthoDB" id="10257561at2759"/>
<dbReference type="AlphaFoldDB" id="A0A8H3HH88"/>
<keyword evidence="1" id="KW-0472">Membrane</keyword>
<evidence type="ECO:0000256" key="1">
    <source>
        <dbReference type="SAM" id="Phobius"/>
    </source>
</evidence>
<sequence>MLLTCYHWLSVLRLLNSIYGIVGTSYALALYVIWGDALHYYYYISISVVVMYSILLGLWVLLALNDAFIVTIDFKRSDTLIGCASIQGAISLAALATTCTASGLLPDFLRLAIDAPRVDVPTLIGMILSFSMILIISWTVVSLRVGKPIVPLARLYSANVKDLFMKRPDPPERIPLRIRGRRRNSLDPITKTIKAGNAGVLPLGTAIRRLVLNLLFRRVEPVETKRFALIQNLASSFALGLILYRTISGLMAADNKFETRTYSKSCSVAENGPQEIGDIQVLMLNRATWYYGPRPLTPVGRQNVIISVSMGDELTPLEACAHTRLTKEYYPPEDSGTTIPAVFDAFSCKTRYYGDIARSYTTPLYYITIQSLNGQDALSDFDLSDVWFSNLQEFRNSDMNLTSATPIYMPNWELVPGLHIAAELGLITRKFIKSSMFRDLIFNLEPVRQANEFVGDAPEAFLFRYMNGFHCIPYVNRTATMPLPNATIATATIKASFQQQFRYLQTGDIFGTLKQPWNFGQAGVCDFVEDYRSSTIFDVIGSIGGLFALVQAVHLFLFGKPLLWGLTGAKTITPFGMLGGFRPKSFKQSLNQHYRWSKEPEPNCQSDKSLPIDLEKFLGDFVIEFGPASIFQDDEQNSPLLN</sequence>
<keyword evidence="1" id="KW-1133">Transmembrane helix</keyword>
<accession>A0A8H3HH88</accession>
<proteinExistence type="predicted"/>
<dbReference type="Proteomes" id="UP000663843">
    <property type="component" value="Unassembled WGS sequence"/>
</dbReference>
<name>A0A8H3HH88_9AGAM</name>
<feature type="transmembrane region" description="Helical" evidence="1">
    <location>
        <begin position="123"/>
        <end position="145"/>
    </location>
</feature>
<keyword evidence="1" id="KW-0812">Transmembrane</keyword>
<reference evidence="2" key="1">
    <citation type="submission" date="2021-01" db="EMBL/GenBank/DDBJ databases">
        <authorList>
            <person name="Kaushik A."/>
        </authorList>
    </citation>
    <scope>NUCLEOTIDE SEQUENCE</scope>
    <source>
        <strain evidence="2">AG2-2IIIB</strain>
    </source>
</reference>
<evidence type="ECO:0000313" key="3">
    <source>
        <dbReference type="Proteomes" id="UP000663843"/>
    </source>
</evidence>
<organism evidence="2 3">
    <name type="scientific">Rhizoctonia solani</name>
    <dbReference type="NCBI Taxonomy" id="456999"/>
    <lineage>
        <taxon>Eukaryota</taxon>
        <taxon>Fungi</taxon>
        <taxon>Dikarya</taxon>
        <taxon>Basidiomycota</taxon>
        <taxon>Agaricomycotina</taxon>
        <taxon>Agaricomycetes</taxon>
        <taxon>Cantharellales</taxon>
        <taxon>Ceratobasidiaceae</taxon>
        <taxon>Rhizoctonia</taxon>
    </lineage>
</organism>
<protein>
    <recommendedName>
        <fullName evidence="4">Transmembrane protein</fullName>
    </recommendedName>
</protein>
<dbReference type="EMBL" id="CAJMWT010005613">
    <property type="protein sequence ID" value="CAE6507738.1"/>
    <property type="molecule type" value="Genomic_DNA"/>
</dbReference>